<feature type="signal peptide" evidence="3">
    <location>
        <begin position="1"/>
        <end position="22"/>
    </location>
</feature>
<feature type="compositionally biased region" description="Polar residues" evidence="2">
    <location>
        <begin position="30"/>
        <end position="39"/>
    </location>
</feature>
<dbReference type="PANTHER" id="PTHR47942">
    <property type="entry name" value="TETRATRICOPEPTIDE REPEAT (TPR)-LIKE SUPERFAMILY PROTEIN-RELATED"/>
    <property type="match status" value="1"/>
</dbReference>
<feature type="compositionally biased region" description="Low complexity" evidence="2">
    <location>
        <begin position="49"/>
        <end position="62"/>
    </location>
</feature>
<dbReference type="EMBL" id="CAKOGP040000269">
    <property type="protein sequence ID" value="CAJ1933378.1"/>
    <property type="molecule type" value="Genomic_DNA"/>
</dbReference>
<dbReference type="AlphaFoldDB" id="A0AAD2FER0"/>
<evidence type="ECO:0008006" key="6">
    <source>
        <dbReference type="Google" id="ProtNLM"/>
    </source>
</evidence>
<sequence>MLILKRRNECFLAILLLHQAGAFMGGRIKSPSSTPSSFDENPLFDTRTHLSSPASTSSWTTSPHRRRNMSLTRVALDPLTESSSSPQSENENEKEASVIPDSDQSSRNKRSVGRKQKPLRYNTAMGDTQFLRKRTDDLLRTTSMDNLDDDGNIIVPSLGLKVKTKTFHFLIDAWAFSGEVDAADQALTLLDRMEELEDIDCPSNVRPNVRSYTKAINAVARSMRPDAGEIADGLLEKMDVLSTSGANPLAKPNAFTYTAVIEAHANSGATGAAEKSEEVLDTMIQKFENGDKDVTPTSRSFNAVINAYGKSGNPGSAGQAKHLFDRMSNLYRSGVQGCKPNTFDYNSLIIALANSGEEGSAELSAEVLKRMEKTFNTEKTDCRPTTVTYNAVINAFAKSGNKDSAQRAEEILLKMEKLYEAGEDVQPNTRSFNSVMNAWAKSTQDDAADHAQELFDFMNGLYKKTNKSVRPDVHSFCTVINAWGRSQKAGKAEHANDIFESMMKQYKNGNKTLKPNVVVINAVINACVYTYGDWDEQQRSMEIAHNQLKLLESSDYGIADHLTYGSFLKVCANQMPDGDSRRQISEVIVKKCIRDGQFGNLVLQQLRTMGPPDMYQALVGRNIEEEITLEDLPSSWYSNVVEGKWARRRNY</sequence>
<dbReference type="Proteomes" id="UP001295423">
    <property type="component" value="Unassembled WGS sequence"/>
</dbReference>
<feature type="chain" id="PRO_5042133441" description="Pentacotripeptide-repeat region of PRORP domain-containing protein" evidence="3">
    <location>
        <begin position="23"/>
        <end position="651"/>
    </location>
</feature>
<keyword evidence="3" id="KW-0732">Signal</keyword>
<protein>
    <recommendedName>
        <fullName evidence="6">Pentacotripeptide-repeat region of PRORP domain-containing protein</fullName>
    </recommendedName>
</protein>
<dbReference type="InterPro" id="IPR051222">
    <property type="entry name" value="PPR/CCM1_RNA-binding"/>
</dbReference>
<feature type="region of interest" description="Disordered" evidence="2">
    <location>
        <begin position="28"/>
        <end position="123"/>
    </location>
</feature>
<dbReference type="Gene3D" id="1.25.40.10">
    <property type="entry name" value="Tetratricopeptide repeat domain"/>
    <property type="match status" value="3"/>
</dbReference>
<keyword evidence="1" id="KW-0677">Repeat</keyword>
<dbReference type="Pfam" id="PF13812">
    <property type="entry name" value="PPR_3"/>
    <property type="match status" value="3"/>
</dbReference>
<evidence type="ECO:0000313" key="4">
    <source>
        <dbReference type="EMBL" id="CAJ1933378.1"/>
    </source>
</evidence>
<evidence type="ECO:0000313" key="5">
    <source>
        <dbReference type="Proteomes" id="UP001295423"/>
    </source>
</evidence>
<name>A0AAD2FER0_9STRA</name>
<reference evidence="4" key="1">
    <citation type="submission" date="2023-08" db="EMBL/GenBank/DDBJ databases">
        <authorList>
            <person name="Audoor S."/>
            <person name="Bilcke G."/>
        </authorList>
    </citation>
    <scope>NUCLEOTIDE SEQUENCE</scope>
</reference>
<comment type="caution">
    <text evidence="4">The sequence shown here is derived from an EMBL/GenBank/DDBJ whole genome shotgun (WGS) entry which is preliminary data.</text>
</comment>
<dbReference type="PANTHER" id="PTHR47942:SF63">
    <property type="entry name" value="PENTATRICOPEPTIDE REPEAT-CONTAINING PROTEIN"/>
    <property type="match status" value="1"/>
</dbReference>
<proteinExistence type="predicted"/>
<dbReference type="InterPro" id="IPR011990">
    <property type="entry name" value="TPR-like_helical_dom_sf"/>
</dbReference>
<evidence type="ECO:0000256" key="3">
    <source>
        <dbReference type="SAM" id="SignalP"/>
    </source>
</evidence>
<organism evidence="4 5">
    <name type="scientific">Cylindrotheca closterium</name>
    <dbReference type="NCBI Taxonomy" id="2856"/>
    <lineage>
        <taxon>Eukaryota</taxon>
        <taxon>Sar</taxon>
        <taxon>Stramenopiles</taxon>
        <taxon>Ochrophyta</taxon>
        <taxon>Bacillariophyta</taxon>
        <taxon>Bacillariophyceae</taxon>
        <taxon>Bacillariophycidae</taxon>
        <taxon>Bacillariales</taxon>
        <taxon>Bacillariaceae</taxon>
        <taxon>Cylindrotheca</taxon>
    </lineage>
</organism>
<feature type="compositionally biased region" description="Basic residues" evidence="2">
    <location>
        <begin position="107"/>
        <end position="118"/>
    </location>
</feature>
<keyword evidence="5" id="KW-1185">Reference proteome</keyword>
<gene>
    <name evidence="4" type="ORF">CYCCA115_LOCUS3279</name>
</gene>
<evidence type="ECO:0000256" key="1">
    <source>
        <dbReference type="ARBA" id="ARBA00022737"/>
    </source>
</evidence>
<accession>A0AAD2FER0</accession>
<dbReference type="InterPro" id="IPR002885">
    <property type="entry name" value="PPR_rpt"/>
</dbReference>
<evidence type="ECO:0000256" key="2">
    <source>
        <dbReference type="SAM" id="MobiDB-lite"/>
    </source>
</evidence>